<dbReference type="InterPro" id="IPR009081">
    <property type="entry name" value="PP-bd_ACP"/>
</dbReference>
<dbReference type="EMBL" id="JACOPV010000029">
    <property type="protein sequence ID" value="MBM5461499.1"/>
    <property type="molecule type" value="Genomic_DNA"/>
</dbReference>
<keyword evidence="4" id="KW-0175">Coiled coil</keyword>
<comment type="cofactor">
    <cofactor evidence="1">
        <name>pantetheine 4'-phosphate</name>
        <dbReference type="ChEBI" id="CHEBI:47942"/>
    </cofactor>
</comment>
<dbReference type="InterPro" id="IPR023213">
    <property type="entry name" value="CAT-like_dom_sf"/>
</dbReference>
<dbReference type="Gene3D" id="3.40.50.980">
    <property type="match status" value="2"/>
</dbReference>
<dbReference type="InterPro" id="IPR036736">
    <property type="entry name" value="ACP-like_sf"/>
</dbReference>
<dbReference type="CDD" id="cd17649">
    <property type="entry name" value="A_NRPS_PvdJ-like"/>
    <property type="match status" value="1"/>
</dbReference>
<dbReference type="InterPro" id="IPR029058">
    <property type="entry name" value="AB_hydrolase_fold"/>
</dbReference>
<dbReference type="CDD" id="cd19543">
    <property type="entry name" value="DCL_NRPS"/>
    <property type="match status" value="1"/>
</dbReference>
<dbReference type="InterPro" id="IPR000873">
    <property type="entry name" value="AMP-dep_synth/lig_dom"/>
</dbReference>
<gene>
    <name evidence="6" type="ORF">H8F21_28480</name>
</gene>
<feature type="coiled-coil region" evidence="4">
    <location>
        <begin position="1665"/>
        <end position="1692"/>
    </location>
</feature>
<dbReference type="SUPFAM" id="SSF52777">
    <property type="entry name" value="CoA-dependent acyltransferases"/>
    <property type="match status" value="4"/>
</dbReference>
<dbReference type="Gene3D" id="3.30.300.30">
    <property type="match status" value="1"/>
</dbReference>
<dbReference type="PROSITE" id="PS00455">
    <property type="entry name" value="AMP_BINDING"/>
    <property type="match status" value="1"/>
</dbReference>
<dbReference type="InterPro" id="IPR001242">
    <property type="entry name" value="Condensation_dom"/>
</dbReference>
<dbReference type="SUPFAM" id="SSF56801">
    <property type="entry name" value="Acetyl-CoA synthetase-like"/>
    <property type="match status" value="1"/>
</dbReference>
<dbReference type="SUPFAM" id="SSF47336">
    <property type="entry name" value="ACP-like"/>
    <property type="match status" value="1"/>
</dbReference>
<feature type="domain" description="Carrier" evidence="5">
    <location>
        <begin position="1437"/>
        <end position="1514"/>
    </location>
</feature>
<keyword evidence="3" id="KW-0597">Phosphoprotein</keyword>
<evidence type="ECO:0000256" key="2">
    <source>
        <dbReference type="ARBA" id="ARBA00022450"/>
    </source>
</evidence>
<dbReference type="Proteomes" id="UP000745663">
    <property type="component" value="Unassembled WGS sequence"/>
</dbReference>
<sequence length="1782" mass="197854">VRDLAKVASQDNGLLMIDQAPASGVTALLPIQKKFFAEVDQQRHHWNQSVLLKPSHTVQAQALEQALRALVLHHDALRLVFNETENGWQARFLDTEAHVLLEQQQATLATLPTLANQTQRSLNLQHGPLLRAVLLTLEDNSQRLLLVIHHLVVDGVSWRILFEDLHTAYSQALAGNAAQLPARTTSVKTWAERLKQHVVAGGLNQELDYWTAQLEGIDTALPADHPEGSLQNKYAQGLQLRLDKQTTRRLVQEAPLAYRTQINDLLLTALARVVARWTQRPHVAIQLEGHGREALIDDADLTRTVGWFTSLFPVLLTAHPDLAASLMGIKEQLRAVPAKGAGYAVLRYLGDGLLDLPEPRITFNYLGQFDSSFDANEGALFAPAAEGSGQEQSTEAQLGNWLTLNGQIFDGELSMSWLFSQALFEQATIQSLADDYKRELEALIAHCCDPRHRGFTPSDFPLARLHQAQLHRLPVAAELIEDIYPLSPMQQGMLFHTLEAAGAGLYINQMAVPVEGLDIARFTAAWNTVIARHDILRTGFWSDSQLLEPLQVVYRQAQMPVAVLDWRDRQVAPEDLTLLSAQDYAKGFDLLQAPLMRLTLVQLDEQRVHLLWSGHHILVDGWSNSRLLGEVLQAYDGVPLAQSAGRYRDYIQWLAQQPQAALEQFWRDKLRTFNNPTQLASSLASRPDPALQGHAALYLNWHAAQTLRLRERAQALRVTPNTLIQATWLVLLQRYTGQASVCFGATVAGRPASLPGADEMLGLFINTLPVIQTPQPGALLQDWLLELQAYNLDIRDHEHASLADIQRWAGLGGQALFDSIIVFENYPVDERLREAGGGQLQFGEVQGRDVTNFAMDLAVNLGTTLSIEFLYLRNRFNAEAVEQIRASFESLLLAMLDAPGTQIGNLGLLNHAQQQRLHHDNRLNAVNEYAPLLAEQLRQQAEARPHAIAAVCNERQMTWAELESQANRLAHYLIAQGIGPEMYVGVALERSVDVLVAFYAVMKTGAAYVPLDIDYPQDRLQWIVEDSGMALMISQASLRARFDWPGAAALIAIDQLALHELPANCPAQRALADNLAYLIYTSGSTGKPKGVAVANEPIRMHCQAIAERYGMNRETRELLFMSFAFDGAQERWLTTLSCGGQLVLRDNRLWTAQETWDALHAHRISVACFPPAYLQQLAEFAQSQDQPPPPVSIYCFGGDAVAEANFERVKTALRPTWLTNGYGPTETVVTPLLWKVEASGHCDAVYAPIGSRVGERTLYVLDSALNPVPPGVAGELYIGGQGVARGYHQRPGLTAERFVADPFQVDGSRLYRSGDLVRQRADGTFDYLGRLDNQVKIRGFRIELGEIESRLRAMAQVHDAVVVAREHASGKQLIGYVVADAEQSLGEHLRTSLLQALPEYMVPAQILCLASFPLNPNGKLDRNALPDPHFKGREYLAPRNTLEQALVRIWQEVLEVEQIGVTDNFFELGGDSLRVLKVLSKVRGQPQLGLQLKLRDLMSKPSIAQLSGYQAQERSLDPLLLLNALVPGCAPLFCLHAGFGTVFDYEALARRLDGRCSVYGLQCRMLLDDNWEDESLEAMAIDYAQYIRQKQPQGPYQLLGWSLGGPLANLVAQELVKQGQPVDFVALVDCFTPTKQVPPNDLSEDLRGLLSVVLGVPRAAVPELVVDEQANLTQLEQLIERARQGLEQALGTLGTIGSDELARTFRTGMKLKILSERMTHMPRCVANSHCWWAGANNIAHAHAFADSLAHVPIDADHYAILSHPLFIEELLRHLPQSELETL</sequence>
<name>A0ABS2C6I8_9PSED</name>
<reference evidence="6 7" key="1">
    <citation type="submission" date="2020-08" db="EMBL/GenBank/DDBJ databases">
        <title>Description of novel Pseudomonas species.</title>
        <authorList>
            <person name="Duman M."/>
            <person name="Mulet M."/>
            <person name="Altun S."/>
            <person name="Saticioglu I.B."/>
            <person name="Lalucat J."/>
            <person name="Garcia-Valdes E."/>
        </authorList>
    </citation>
    <scope>NUCLEOTIDE SEQUENCE [LARGE SCALE GENOMIC DNA]</scope>
    <source>
        <strain evidence="6 7">P66</strain>
    </source>
</reference>
<dbReference type="Pfam" id="PF13193">
    <property type="entry name" value="AMP-binding_C"/>
    <property type="match status" value="1"/>
</dbReference>
<accession>A0ABS2C6I8</accession>
<dbReference type="InterPro" id="IPR020802">
    <property type="entry name" value="TesA-like"/>
</dbReference>
<dbReference type="Pfam" id="PF00668">
    <property type="entry name" value="Condensation"/>
    <property type="match status" value="2"/>
</dbReference>
<keyword evidence="2" id="KW-0596">Phosphopantetheine</keyword>
<comment type="caution">
    <text evidence="6">The sequence shown here is derived from an EMBL/GenBank/DDBJ whole genome shotgun (WGS) entry which is preliminary data.</text>
</comment>
<feature type="non-terminal residue" evidence="6">
    <location>
        <position position="1"/>
    </location>
</feature>
<dbReference type="Gene3D" id="1.10.1200.10">
    <property type="entry name" value="ACP-like"/>
    <property type="match status" value="1"/>
</dbReference>
<dbReference type="Pfam" id="PF00501">
    <property type="entry name" value="AMP-binding"/>
    <property type="match status" value="1"/>
</dbReference>
<evidence type="ECO:0000259" key="5">
    <source>
        <dbReference type="PROSITE" id="PS50075"/>
    </source>
</evidence>
<evidence type="ECO:0000256" key="1">
    <source>
        <dbReference type="ARBA" id="ARBA00001957"/>
    </source>
</evidence>
<dbReference type="InterPro" id="IPR045851">
    <property type="entry name" value="AMP-bd_C_sf"/>
</dbReference>
<dbReference type="Pfam" id="PF00975">
    <property type="entry name" value="Thioesterase"/>
    <property type="match status" value="1"/>
</dbReference>
<organism evidence="6 7">
    <name type="scientific">Pseudomonas arcuscaelestis</name>
    <dbReference type="NCBI Taxonomy" id="2710591"/>
    <lineage>
        <taxon>Bacteria</taxon>
        <taxon>Pseudomonadati</taxon>
        <taxon>Pseudomonadota</taxon>
        <taxon>Gammaproteobacteria</taxon>
        <taxon>Pseudomonadales</taxon>
        <taxon>Pseudomonadaceae</taxon>
        <taxon>Pseudomonas</taxon>
    </lineage>
</organism>
<dbReference type="Gene3D" id="3.40.50.1820">
    <property type="entry name" value="alpha/beta hydrolase"/>
    <property type="match status" value="1"/>
</dbReference>
<dbReference type="PROSITE" id="PS00012">
    <property type="entry name" value="PHOSPHOPANTETHEINE"/>
    <property type="match status" value="1"/>
</dbReference>
<dbReference type="PANTHER" id="PTHR45398">
    <property type="match status" value="1"/>
</dbReference>
<keyword evidence="7" id="KW-1185">Reference proteome</keyword>
<evidence type="ECO:0000313" key="7">
    <source>
        <dbReference type="Proteomes" id="UP000745663"/>
    </source>
</evidence>
<dbReference type="SUPFAM" id="SSF53474">
    <property type="entry name" value="alpha/beta-Hydrolases"/>
    <property type="match status" value="1"/>
</dbReference>
<evidence type="ECO:0000256" key="3">
    <source>
        <dbReference type="ARBA" id="ARBA00022553"/>
    </source>
</evidence>
<evidence type="ECO:0000313" key="6">
    <source>
        <dbReference type="EMBL" id="MBM5461499.1"/>
    </source>
</evidence>
<dbReference type="InterPro" id="IPR006162">
    <property type="entry name" value="Ppantetheine_attach_site"/>
</dbReference>
<dbReference type="SMART" id="SM00824">
    <property type="entry name" value="PKS_TE"/>
    <property type="match status" value="1"/>
</dbReference>
<dbReference type="Pfam" id="PF00550">
    <property type="entry name" value="PP-binding"/>
    <property type="match status" value="1"/>
</dbReference>
<dbReference type="InterPro" id="IPR025110">
    <property type="entry name" value="AMP-bd_C"/>
</dbReference>
<proteinExistence type="predicted"/>
<dbReference type="InterPro" id="IPR001031">
    <property type="entry name" value="Thioesterase"/>
</dbReference>
<dbReference type="InterPro" id="IPR010071">
    <property type="entry name" value="AA_adenyl_dom"/>
</dbReference>
<dbReference type="Gene3D" id="3.30.559.30">
    <property type="entry name" value="Nonribosomal peptide synthetase, condensation domain"/>
    <property type="match status" value="2"/>
</dbReference>
<protein>
    <submittedName>
        <fullName evidence="6">Amino acid adenylation domain-containing protein</fullName>
    </submittedName>
</protein>
<dbReference type="Gene3D" id="3.30.559.10">
    <property type="entry name" value="Chloramphenicol acetyltransferase-like domain"/>
    <property type="match status" value="2"/>
</dbReference>
<dbReference type="CDD" id="cd19534">
    <property type="entry name" value="E_NRPS"/>
    <property type="match status" value="1"/>
</dbReference>
<evidence type="ECO:0000256" key="4">
    <source>
        <dbReference type="SAM" id="Coils"/>
    </source>
</evidence>
<dbReference type="InterPro" id="IPR010060">
    <property type="entry name" value="NRPS_synth"/>
</dbReference>
<dbReference type="PROSITE" id="PS50075">
    <property type="entry name" value="CARRIER"/>
    <property type="match status" value="1"/>
</dbReference>
<dbReference type="NCBIfam" id="TIGR01733">
    <property type="entry name" value="AA-adenyl-dom"/>
    <property type="match status" value="1"/>
</dbReference>
<dbReference type="PANTHER" id="PTHR45398:SF1">
    <property type="entry name" value="ENZYME, PUTATIVE (JCVI)-RELATED"/>
    <property type="match status" value="1"/>
</dbReference>
<dbReference type="NCBIfam" id="TIGR01720">
    <property type="entry name" value="NRPS-para261"/>
    <property type="match status" value="1"/>
</dbReference>
<dbReference type="InterPro" id="IPR020845">
    <property type="entry name" value="AMP-binding_CS"/>
</dbReference>
<dbReference type="Gene3D" id="2.30.38.10">
    <property type="entry name" value="Luciferase, Domain 3"/>
    <property type="match status" value="1"/>
</dbReference>